<keyword evidence="2 3" id="KW-0040">ANK repeat</keyword>
<evidence type="ECO:0000256" key="1">
    <source>
        <dbReference type="ARBA" id="ARBA00022737"/>
    </source>
</evidence>
<reference evidence="4" key="1">
    <citation type="journal article" date="2019" name="Beilstein J. Org. Chem.">
        <title>Nanangenines: drimane sesquiterpenoids as the dominant metabolite cohort of a novel Australian fungus, Aspergillus nanangensis.</title>
        <authorList>
            <person name="Lacey H.J."/>
            <person name="Gilchrist C.L.M."/>
            <person name="Crombie A."/>
            <person name="Kalaitzis J.A."/>
            <person name="Vuong D."/>
            <person name="Rutledge P.J."/>
            <person name="Turner P."/>
            <person name="Pitt J.I."/>
            <person name="Lacey E."/>
            <person name="Chooi Y.H."/>
            <person name="Piggott A.M."/>
        </authorList>
    </citation>
    <scope>NUCLEOTIDE SEQUENCE</scope>
    <source>
        <strain evidence="4">MST-FP2251</strain>
    </source>
</reference>
<feature type="repeat" description="ANK" evidence="3">
    <location>
        <begin position="419"/>
        <end position="448"/>
    </location>
</feature>
<dbReference type="PANTHER" id="PTHR24198:SF165">
    <property type="entry name" value="ANKYRIN REPEAT-CONTAINING PROTEIN-RELATED"/>
    <property type="match status" value="1"/>
</dbReference>
<dbReference type="EMBL" id="VCAU01000013">
    <property type="protein sequence ID" value="KAF9892278.1"/>
    <property type="molecule type" value="Genomic_DNA"/>
</dbReference>
<reference evidence="4" key="2">
    <citation type="submission" date="2020-02" db="EMBL/GenBank/DDBJ databases">
        <authorList>
            <person name="Gilchrist C.L.M."/>
            <person name="Chooi Y.-H."/>
        </authorList>
    </citation>
    <scope>NUCLEOTIDE SEQUENCE</scope>
    <source>
        <strain evidence="4">MST-FP2251</strain>
    </source>
</reference>
<dbReference type="Pfam" id="PF00023">
    <property type="entry name" value="Ank"/>
    <property type="match status" value="2"/>
</dbReference>
<dbReference type="InterPro" id="IPR036770">
    <property type="entry name" value="Ankyrin_rpt-contain_sf"/>
</dbReference>
<dbReference type="PANTHER" id="PTHR24198">
    <property type="entry name" value="ANKYRIN REPEAT AND PROTEIN KINASE DOMAIN-CONTAINING PROTEIN"/>
    <property type="match status" value="1"/>
</dbReference>
<dbReference type="AlphaFoldDB" id="A0AAD4CV12"/>
<name>A0AAD4CV12_ASPNN</name>
<feature type="repeat" description="ANK" evidence="3">
    <location>
        <begin position="380"/>
        <end position="415"/>
    </location>
</feature>
<dbReference type="InterPro" id="IPR002110">
    <property type="entry name" value="Ankyrin_rpt"/>
</dbReference>
<evidence type="ECO:0000313" key="4">
    <source>
        <dbReference type="EMBL" id="KAF9892278.1"/>
    </source>
</evidence>
<evidence type="ECO:0000256" key="3">
    <source>
        <dbReference type="PROSITE-ProRule" id="PRU00023"/>
    </source>
</evidence>
<accession>A0AAD4CV12</accession>
<feature type="repeat" description="ANK" evidence="3">
    <location>
        <begin position="189"/>
        <end position="221"/>
    </location>
</feature>
<evidence type="ECO:0000313" key="5">
    <source>
        <dbReference type="Proteomes" id="UP001194746"/>
    </source>
</evidence>
<dbReference type="Pfam" id="PF12796">
    <property type="entry name" value="Ank_2"/>
    <property type="match status" value="2"/>
</dbReference>
<comment type="caution">
    <text evidence="4">The sequence shown here is derived from an EMBL/GenBank/DDBJ whole genome shotgun (WGS) entry which is preliminary data.</text>
</comment>
<dbReference type="PROSITE" id="PS50297">
    <property type="entry name" value="ANK_REP_REGION"/>
    <property type="match status" value="1"/>
</dbReference>
<dbReference type="Proteomes" id="UP001194746">
    <property type="component" value="Unassembled WGS sequence"/>
</dbReference>
<protein>
    <submittedName>
        <fullName evidence="4">Uncharacterized protein</fullName>
    </submittedName>
</protein>
<evidence type="ECO:0000256" key="2">
    <source>
        <dbReference type="ARBA" id="ARBA00023043"/>
    </source>
</evidence>
<feature type="repeat" description="ANK" evidence="3">
    <location>
        <begin position="268"/>
        <end position="311"/>
    </location>
</feature>
<proteinExistence type="predicted"/>
<keyword evidence="1" id="KW-0677">Repeat</keyword>
<dbReference type="SUPFAM" id="SSF48403">
    <property type="entry name" value="Ankyrin repeat"/>
    <property type="match status" value="1"/>
</dbReference>
<dbReference type="PROSITE" id="PS50088">
    <property type="entry name" value="ANK_REPEAT"/>
    <property type="match status" value="5"/>
</dbReference>
<sequence length="509" mass="57034">MPSFIALPPEILLHIADTLPHLHQVNTLSQTNHYLHSLLSPYLYRCALTHNHGQAFVTSCLRKNDPITRRLIQEATHLKNYWTQFHSHWKRWQTRALLRLLLAREQHHHPVNEPTSNNNSNNSNNYLDILASAIWNRDPLCVELLLEWHGAQLPSKPASLMHKAVDREEPRIVRLLIANGFPLDTPDAAGWTPLMTAVWRGRLASVQLLLEAGASVHAADVDKGWTPLAWALLQDRYYLQNILQADAQASVIQLLLEHGSDPNSRDKHGKSPLHLAVQGPTWGLAIAQRGPCWAAVRLLLEAGADFGAHEEAFRRVVFVTACEDGVDGVVEVLLQRYHDAVVFDAVLPSEALAVAARSGRVAVLETLLRWKADPNAKDQWEATPLMYALRDEIPNLLQIVRVLLEFGADPNAVADWLETPLQRALSENEGDLLRLLLEHGLDLAHYDTPIKNKILHEAVNSSHRVVVKMLLDIGLDLDSLVGESPQTLWRPLGARGETDRCCTQPRTVS</sequence>
<gene>
    <name evidence="4" type="ORF">FE257_002055</name>
</gene>
<keyword evidence="5" id="KW-1185">Reference proteome</keyword>
<dbReference type="Gene3D" id="1.25.40.20">
    <property type="entry name" value="Ankyrin repeat-containing domain"/>
    <property type="match status" value="4"/>
</dbReference>
<organism evidence="4 5">
    <name type="scientific">Aspergillus nanangensis</name>
    <dbReference type="NCBI Taxonomy" id="2582783"/>
    <lineage>
        <taxon>Eukaryota</taxon>
        <taxon>Fungi</taxon>
        <taxon>Dikarya</taxon>
        <taxon>Ascomycota</taxon>
        <taxon>Pezizomycotina</taxon>
        <taxon>Eurotiomycetes</taxon>
        <taxon>Eurotiomycetidae</taxon>
        <taxon>Eurotiales</taxon>
        <taxon>Aspergillaceae</taxon>
        <taxon>Aspergillus</taxon>
        <taxon>Aspergillus subgen. Circumdati</taxon>
    </lineage>
</organism>
<dbReference type="SMART" id="SM00248">
    <property type="entry name" value="ANK"/>
    <property type="match status" value="7"/>
</dbReference>
<feature type="repeat" description="ANK" evidence="3">
    <location>
        <begin position="223"/>
        <end position="267"/>
    </location>
</feature>